<sequence>MSLLCFSTCSSAVGVVNVKHDFYDITLIVSVTGEPDTKVKVTYEQCTREKVLENETLAPILEQLEASIDED</sequence>
<name>A0A0F9DMQ6_9ZZZZ</name>
<evidence type="ECO:0000313" key="1">
    <source>
        <dbReference type="EMBL" id="KKL55096.1"/>
    </source>
</evidence>
<organism evidence="1">
    <name type="scientific">marine sediment metagenome</name>
    <dbReference type="NCBI Taxonomy" id="412755"/>
    <lineage>
        <taxon>unclassified sequences</taxon>
        <taxon>metagenomes</taxon>
        <taxon>ecological metagenomes</taxon>
    </lineage>
</organism>
<dbReference type="EMBL" id="LAZR01030963">
    <property type="protein sequence ID" value="KKL55096.1"/>
    <property type="molecule type" value="Genomic_DNA"/>
</dbReference>
<protein>
    <submittedName>
        <fullName evidence="1">Uncharacterized protein</fullName>
    </submittedName>
</protein>
<proteinExistence type="predicted"/>
<comment type="caution">
    <text evidence="1">The sequence shown here is derived from an EMBL/GenBank/DDBJ whole genome shotgun (WGS) entry which is preliminary data.</text>
</comment>
<gene>
    <name evidence="1" type="ORF">LCGC14_2258850</name>
</gene>
<accession>A0A0F9DMQ6</accession>
<reference evidence="1" key="1">
    <citation type="journal article" date="2015" name="Nature">
        <title>Complex archaea that bridge the gap between prokaryotes and eukaryotes.</title>
        <authorList>
            <person name="Spang A."/>
            <person name="Saw J.H."/>
            <person name="Jorgensen S.L."/>
            <person name="Zaremba-Niedzwiedzka K."/>
            <person name="Martijn J."/>
            <person name="Lind A.E."/>
            <person name="van Eijk R."/>
            <person name="Schleper C."/>
            <person name="Guy L."/>
            <person name="Ettema T.J."/>
        </authorList>
    </citation>
    <scope>NUCLEOTIDE SEQUENCE</scope>
</reference>
<dbReference type="AlphaFoldDB" id="A0A0F9DMQ6"/>